<dbReference type="InterPro" id="IPR016039">
    <property type="entry name" value="Thiolase-like"/>
</dbReference>
<dbReference type="AlphaFoldDB" id="A0A2X3FBW2"/>
<dbReference type="InterPro" id="IPR020617">
    <property type="entry name" value="Thiolase_C"/>
</dbReference>
<dbReference type="Proteomes" id="UP000251721">
    <property type="component" value="Unassembled WGS sequence"/>
</dbReference>
<gene>
    <name evidence="3" type="primary">pcaF_1</name>
    <name evidence="3" type="ORF">NCTC13465_01947</name>
</gene>
<feature type="domain" description="Thiolase C-terminal" evidence="2">
    <location>
        <begin position="1"/>
        <end position="33"/>
    </location>
</feature>
<evidence type="ECO:0000313" key="3">
    <source>
        <dbReference type="EMBL" id="SQC43465.1"/>
    </source>
</evidence>
<proteinExistence type="predicted"/>
<protein>
    <submittedName>
        <fullName evidence="3">Acetyl-CoA acetyltransferase</fullName>
        <ecNumber evidence="3">2.3.1.174</ecNumber>
    </submittedName>
</protein>
<feature type="transmembrane region" description="Helical" evidence="1">
    <location>
        <begin position="12"/>
        <end position="31"/>
    </location>
</feature>
<accession>A0A2X3FBW2</accession>
<dbReference type="GO" id="GO:0033812">
    <property type="term" value="F:3-oxoadipyl-CoA thiolase activity"/>
    <property type="evidence" value="ECO:0007669"/>
    <property type="project" value="UniProtKB-EC"/>
</dbReference>
<dbReference type="Pfam" id="PF02803">
    <property type="entry name" value="Thiolase_C"/>
    <property type="match status" value="1"/>
</dbReference>
<keyword evidence="1" id="KW-1133">Transmembrane helix</keyword>
<evidence type="ECO:0000256" key="1">
    <source>
        <dbReference type="SAM" id="Phobius"/>
    </source>
</evidence>
<keyword evidence="1" id="KW-0472">Membrane</keyword>
<name>A0A2X3FBW2_KLEPN</name>
<dbReference type="GO" id="GO:0044281">
    <property type="term" value="P:small molecule metabolic process"/>
    <property type="evidence" value="ECO:0007669"/>
    <property type="project" value="UniProtKB-ARBA"/>
</dbReference>
<reference evidence="3 4" key="1">
    <citation type="submission" date="2018-06" db="EMBL/GenBank/DDBJ databases">
        <authorList>
            <consortium name="Pathogen Informatics"/>
            <person name="Doyle S."/>
        </authorList>
    </citation>
    <scope>NUCLEOTIDE SEQUENCE [LARGE SCALE GENOMIC DNA]</scope>
    <source>
        <strain evidence="3 4">NCTC13465</strain>
    </source>
</reference>
<keyword evidence="1" id="KW-0812">Transmembrane</keyword>
<dbReference type="InterPro" id="IPR020610">
    <property type="entry name" value="Thiolase_AS"/>
</dbReference>
<evidence type="ECO:0000259" key="2">
    <source>
        <dbReference type="Pfam" id="PF02803"/>
    </source>
</evidence>
<dbReference type="EC" id="2.3.1.174" evidence="3"/>
<keyword evidence="3" id="KW-0012">Acyltransferase</keyword>
<keyword evidence="3" id="KW-0808">Transferase</keyword>
<dbReference type="SUPFAM" id="SSF53901">
    <property type="entry name" value="Thiolase-like"/>
    <property type="match status" value="1"/>
</dbReference>
<dbReference type="EMBL" id="UAWQ01000014">
    <property type="protein sequence ID" value="SQC43465.1"/>
    <property type="molecule type" value="Genomic_DNA"/>
</dbReference>
<dbReference type="Gene3D" id="3.40.47.10">
    <property type="match status" value="1"/>
</dbReference>
<sequence>MTAAYQLKRTGGRYALCTMCIGVGQGIALIIERV</sequence>
<organism evidence="3 4">
    <name type="scientific">Klebsiella pneumoniae</name>
    <dbReference type="NCBI Taxonomy" id="573"/>
    <lineage>
        <taxon>Bacteria</taxon>
        <taxon>Pseudomonadati</taxon>
        <taxon>Pseudomonadota</taxon>
        <taxon>Gammaproteobacteria</taxon>
        <taxon>Enterobacterales</taxon>
        <taxon>Enterobacteriaceae</taxon>
        <taxon>Klebsiella/Raoultella group</taxon>
        <taxon>Klebsiella</taxon>
        <taxon>Klebsiella pneumoniae complex</taxon>
    </lineage>
</organism>
<dbReference type="PROSITE" id="PS00099">
    <property type="entry name" value="THIOLASE_3"/>
    <property type="match status" value="1"/>
</dbReference>
<evidence type="ECO:0000313" key="4">
    <source>
        <dbReference type="Proteomes" id="UP000251721"/>
    </source>
</evidence>